<feature type="compositionally biased region" description="Pro residues" evidence="1">
    <location>
        <begin position="95"/>
        <end position="109"/>
    </location>
</feature>
<name>A0ABN9RG90_9DINO</name>
<protein>
    <submittedName>
        <fullName evidence="2">Uncharacterized protein</fullName>
    </submittedName>
</protein>
<accession>A0ABN9RG90</accession>
<reference evidence="2" key="1">
    <citation type="submission" date="2023-10" db="EMBL/GenBank/DDBJ databases">
        <authorList>
            <person name="Chen Y."/>
            <person name="Shah S."/>
            <person name="Dougan E. K."/>
            <person name="Thang M."/>
            <person name="Chan C."/>
        </authorList>
    </citation>
    <scope>NUCLEOTIDE SEQUENCE [LARGE SCALE GENOMIC DNA]</scope>
</reference>
<feature type="region of interest" description="Disordered" evidence="1">
    <location>
        <begin position="36"/>
        <end position="139"/>
    </location>
</feature>
<keyword evidence="3" id="KW-1185">Reference proteome</keyword>
<dbReference type="Proteomes" id="UP001189429">
    <property type="component" value="Unassembled WGS sequence"/>
</dbReference>
<proteinExistence type="predicted"/>
<gene>
    <name evidence="2" type="ORF">PCOR1329_LOCUS20455</name>
</gene>
<organism evidence="2 3">
    <name type="scientific">Prorocentrum cordatum</name>
    <dbReference type="NCBI Taxonomy" id="2364126"/>
    <lineage>
        <taxon>Eukaryota</taxon>
        <taxon>Sar</taxon>
        <taxon>Alveolata</taxon>
        <taxon>Dinophyceae</taxon>
        <taxon>Prorocentrales</taxon>
        <taxon>Prorocentraceae</taxon>
        <taxon>Prorocentrum</taxon>
    </lineage>
</organism>
<dbReference type="EMBL" id="CAUYUJ010006646">
    <property type="protein sequence ID" value="CAK0818081.1"/>
    <property type="molecule type" value="Genomic_DNA"/>
</dbReference>
<evidence type="ECO:0000313" key="3">
    <source>
        <dbReference type="Proteomes" id="UP001189429"/>
    </source>
</evidence>
<feature type="compositionally biased region" description="Polar residues" evidence="1">
    <location>
        <begin position="65"/>
        <end position="75"/>
    </location>
</feature>
<feature type="region of interest" description="Disordered" evidence="1">
    <location>
        <begin position="1"/>
        <end position="22"/>
    </location>
</feature>
<feature type="compositionally biased region" description="Basic and acidic residues" evidence="1">
    <location>
        <begin position="1"/>
        <end position="15"/>
    </location>
</feature>
<evidence type="ECO:0000313" key="2">
    <source>
        <dbReference type="EMBL" id="CAK0818081.1"/>
    </source>
</evidence>
<comment type="caution">
    <text evidence="2">The sequence shown here is derived from an EMBL/GenBank/DDBJ whole genome shotgun (WGS) entry which is preliminary data.</text>
</comment>
<feature type="compositionally biased region" description="Polar residues" evidence="1">
    <location>
        <begin position="37"/>
        <end position="46"/>
    </location>
</feature>
<evidence type="ECO:0000256" key="1">
    <source>
        <dbReference type="SAM" id="MobiDB-lite"/>
    </source>
</evidence>
<sequence>MPASGRLEDRSERSASDSVPLDSVSLVLSLVASLAANSTPGSSSAVSAPARGWPDVPLPGRGSETRVTSLCSSGRSRAHGARDPGSLSPSGLRHPPGPRAPKPSAAPPRPADDLPSTEHWSPKPAQGFPRATLGGTNRYRCRCSPDLSWGAC</sequence>